<dbReference type="Proteomes" id="UP000708208">
    <property type="component" value="Unassembled WGS sequence"/>
</dbReference>
<gene>
    <name evidence="2" type="ORF">AFUS01_LOCUS1790</name>
</gene>
<evidence type="ECO:0000313" key="2">
    <source>
        <dbReference type="EMBL" id="CAG7667442.1"/>
    </source>
</evidence>
<name>A0A8J2J7M7_9HEXA</name>
<dbReference type="AlphaFoldDB" id="A0A8J2J7M7"/>
<sequence length="248" mass="27791">MSKDYSAGLGTSSANGSSKSTLCLYQLTFLTFIFLTLLFLIITIGASESESDDFGLEPTMSLPNQTENGISSPSSQTISFTTDKLQDSVVSTTSNMTADSTVQQQIFTANLLLPSEPYNAGISEENRTLLFSIQTAKVVEPHKNETLESFLNSNNLMDLRPERIPAHRYNYSIDFLSKPPDLNLSKIKSKQAIYKDIEDQDDQPPEQLDWATRLLRSFGFHQPPVTNQTWGDQSRRRNAVLRKHRACL</sequence>
<evidence type="ECO:0000256" key="1">
    <source>
        <dbReference type="SAM" id="Phobius"/>
    </source>
</evidence>
<evidence type="ECO:0000313" key="3">
    <source>
        <dbReference type="Proteomes" id="UP000708208"/>
    </source>
</evidence>
<keyword evidence="3" id="KW-1185">Reference proteome</keyword>
<keyword evidence="1" id="KW-1133">Transmembrane helix</keyword>
<keyword evidence="1" id="KW-0472">Membrane</keyword>
<comment type="caution">
    <text evidence="2">The sequence shown here is derived from an EMBL/GenBank/DDBJ whole genome shotgun (WGS) entry which is preliminary data.</text>
</comment>
<dbReference type="OrthoDB" id="10037824at2759"/>
<reference evidence="2" key="1">
    <citation type="submission" date="2021-06" db="EMBL/GenBank/DDBJ databases">
        <authorList>
            <person name="Hodson N. C."/>
            <person name="Mongue J. A."/>
            <person name="Jaron S. K."/>
        </authorList>
    </citation>
    <scope>NUCLEOTIDE SEQUENCE</scope>
</reference>
<accession>A0A8J2J7M7</accession>
<protein>
    <submittedName>
        <fullName evidence="2">Uncharacterized protein</fullName>
    </submittedName>
</protein>
<feature type="transmembrane region" description="Helical" evidence="1">
    <location>
        <begin position="21"/>
        <end position="42"/>
    </location>
</feature>
<dbReference type="EMBL" id="CAJVCH010010051">
    <property type="protein sequence ID" value="CAG7667442.1"/>
    <property type="molecule type" value="Genomic_DNA"/>
</dbReference>
<organism evidence="2 3">
    <name type="scientific">Allacma fusca</name>
    <dbReference type="NCBI Taxonomy" id="39272"/>
    <lineage>
        <taxon>Eukaryota</taxon>
        <taxon>Metazoa</taxon>
        <taxon>Ecdysozoa</taxon>
        <taxon>Arthropoda</taxon>
        <taxon>Hexapoda</taxon>
        <taxon>Collembola</taxon>
        <taxon>Symphypleona</taxon>
        <taxon>Sminthuridae</taxon>
        <taxon>Allacma</taxon>
    </lineage>
</organism>
<proteinExistence type="predicted"/>
<keyword evidence="1" id="KW-0812">Transmembrane</keyword>